<sequence length="118" mass="13201">MMTLLGIRITPPGGAAEEQKQTAGRRSIRVIQNSMTFIGCSKSLPCWHLCLAPTGITITRLFSVDCGRLRQSGPRPETRFLRQPALEELTRSARTDSSRQVWPEQILAKRRRRAAAAL</sequence>
<evidence type="ECO:0000313" key="1">
    <source>
        <dbReference type="EMBL" id="KZV40055.1"/>
    </source>
</evidence>
<accession>A0A2Z7C701</accession>
<gene>
    <name evidence="1" type="ORF">F511_24721</name>
</gene>
<name>A0A2Z7C701_9LAMI</name>
<protein>
    <submittedName>
        <fullName evidence="1">Uncharacterized protein</fullName>
    </submittedName>
</protein>
<dbReference type="EMBL" id="KV000687">
    <property type="protein sequence ID" value="KZV40055.1"/>
    <property type="molecule type" value="Genomic_DNA"/>
</dbReference>
<dbReference type="Proteomes" id="UP000250235">
    <property type="component" value="Unassembled WGS sequence"/>
</dbReference>
<organism evidence="1 2">
    <name type="scientific">Dorcoceras hygrometricum</name>
    <dbReference type="NCBI Taxonomy" id="472368"/>
    <lineage>
        <taxon>Eukaryota</taxon>
        <taxon>Viridiplantae</taxon>
        <taxon>Streptophyta</taxon>
        <taxon>Embryophyta</taxon>
        <taxon>Tracheophyta</taxon>
        <taxon>Spermatophyta</taxon>
        <taxon>Magnoliopsida</taxon>
        <taxon>eudicotyledons</taxon>
        <taxon>Gunneridae</taxon>
        <taxon>Pentapetalae</taxon>
        <taxon>asterids</taxon>
        <taxon>lamiids</taxon>
        <taxon>Lamiales</taxon>
        <taxon>Gesneriaceae</taxon>
        <taxon>Didymocarpoideae</taxon>
        <taxon>Trichosporeae</taxon>
        <taxon>Loxocarpinae</taxon>
        <taxon>Dorcoceras</taxon>
    </lineage>
</organism>
<proteinExistence type="predicted"/>
<reference evidence="1 2" key="1">
    <citation type="journal article" date="2015" name="Proc. Natl. Acad. Sci. U.S.A.">
        <title>The resurrection genome of Boea hygrometrica: A blueprint for survival of dehydration.</title>
        <authorList>
            <person name="Xiao L."/>
            <person name="Yang G."/>
            <person name="Zhang L."/>
            <person name="Yang X."/>
            <person name="Zhao S."/>
            <person name="Ji Z."/>
            <person name="Zhou Q."/>
            <person name="Hu M."/>
            <person name="Wang Y."/>
            <person name="Chen M."/>
            <person name="Xu Y."/>
            <person name="Jin H."/>
            <person name="Xiao X."/>
            <person name="Hu G."/>
            <person name="Bao F."/>
            <person name="Hu Y."/>
            <person name="Wan P."/>
            <person name="Li L."/>
            <person name="Deng X."/>
            <person name="Kuang T."/>
            <person name="Xiang C."/>
            <person name="Zhu J.K."/>
            <person name="Oliver M.J."/>
            <person name="He Y."/>
        </authorList>
    </citation>
    <scope>NUCLEOTIDE SEQUENCE [LARGE SCALE GENOMIC DNA]</scope>
    <source>
        <strain evidence="2">cv. XS01</strain>
    </source>
</reference>
<keyword evidence="2" id="KW-1185">Reference proteome</keyword>
<dbReference type="AlphaFoldDB" id="A0A2Z7C701"/>
<evidence type="ECO:0000313" key="2">
    <source>
        <dbReference type="Proteomes" id="UP000250235"/>
    </source>
</evidence>